<sequence length="416" mass="46400">MTAIKKFEDEFEHPPEICVRCPGRVNLIGEHIDYHAYGVFPMAIAASTTVWAAKNETSNMIRFSNVDDNCKPFALELPSEWNGASPPKWYDYMLCGWKGVLNHFNIQQFGMDILVDGNIPRSAGLSSSSSLVCAAALATLSLIDKSPFEKISKEAFAHLCAESELFIGTLSGGMDQAAEVLAVEGTALKIDFFPLAARHIRLPENALFVVAHSNTELNKAATSHYNERVIEGRIVAEWLKNKLNINSESFRLKDVQKISGKSFDEMLQLIEQLPDEADRHEAEELIGKENLEKCFTENTKHFTHFKPRPRARHVFSEARRVDQFEIACENGDIRKMGELMNESHESCAKDYECSCPELDETCRRYLEAGALGARLTGAGWGGCAVVLFDVKDAENAEKLEPLFVSKPASGIEVNYL</sequence>
<dbReference type="InterPro" id="IPR036554">
    <property type="entry name" value="GHMP_kinase_C_sf"/>
</dbReference>
<dbReference type="InterPro" id="IPR006204">
    <property type="entry name" value="GHMP_kinase_N_dom"/>
</dbReference>
<dbReference type="PRINTS" id="PR00473">
    <property type="entry name" value="GALCTOKINASE"/>
</dbReference>
<name>A0A8S1F6Y6_9PELO</name>
<evidence type="ECO:0000259" key="6">
    <source>
        <dbReference type="Pfam" id="PF00288"/>
    </source>
</evidence>
<dbReference type="AlphaFoldDB" id="A0A8S1F6Y6"/>
<reference evidence="9 10" key="1">
    <citation type="submission" date="2020-04" db="EMBL/GenBank/DDBJ databases">
        <authorList>
            <person name="Laetsch R D."/>
            <person name="Stevens L."/>
            <person name="Kumar S."/>
            <person name="Blaxter L. M."/>
        </authorList>
    </citation>
    <scope>NUCLEOTIDE SEQUENCE [LARGE SCALE GENOMIC DNA]</scope>
</reference>
<dbReference type="PANTHER" id="PTHR10457:SF7">
    <property type="entry name" value="GALACTOKINASE-RELATED"/>
    <property type="match status" value="1"/>
</dbReference>
<dbReference type="Proteomes" id="UP000494206">
    <property type="component" value="Unassembled WGS sequence"/>
</dbReference>
<evidence type="ECO:0000256" key="4">
    <source>
        <dbReference type="ARBA" id="ARBA00022777"/>
    </source>
</evidence>
<dbReference type="GO" id="GO:0005524">
    <property type="term" value="F:ATP binding"/>
    <property type="evidence" value="ECO:0007669"/>
    <property type="project" value="UniProtKB-KW"/>
</dbReference>
<evidence type="ECO:0000256" key="1">
    <source>
        <dbReference type="ARBA" id="ARBA00006566"/>
    </source>
</evidence>
<dbReference type="InterPro" id="IPR013750">
    <property type="entry name" value="GHMP_kinase_C_dom"/>
</dbReference>
<dbReference type="InterPro" id="IPR019741">
    <property type="entry name" value="Galactokinase_CS"/>
</dbReference>
<protein>
    <recommendedName>
        <fullName evidence="11">Galactokinase</fullName>
    </recommendedName>
</protein>
<feature type="domain" description="GHMP kinase N-terminal" evidence="6">
    <location>
        <begin position="98"/>
        <end position="181"/>
    </location>
</feature>
<evidence type="ECO:0000256" key="5">
    <source>
        <dbReference type="ARBA" id="ARBA00022840"/>
    </source>
</evidence>
<dbReference type="InterPro" id="IPR006206">
    <property type="entry name" value="Mevalonate/galactokinase"/>
</dbReference>
<dbReference type="SUPFAM" id="SSF54211">
    <property type="entry name" value="Ribosomal protein S5 domain 2-like"/>
    <property type="match status" value="1"/>
</dbReference>
<dbReference type="OrthoDB" id="187738at2759"/>
<organism evidence="9 10">
    <name type="scientific">Caenorhabditis bovis</name>
    <dbReference type="NCBI Taxonomy" id="2654633"/>
    <lineage>
        <taxon>Eukaryota</taxon>
        <taxon>Metazoa</taxon>
        <taxon>Ecdysozoa</taxon>
        <taxon>Nematoda</taxon>
        <taxon>Chromadorea</taxon>
        <taxon>Rhabditida</taxon>
        <taxon>Rhabditina</taxon>
        <taxon>Rhabditomorpha</taxon>
        <taxon>Rhabditoidea</taxon>
        <taxon>Rhabditidae</taxon>
        <taxon>Peloderinae</taxon>
        <taxon>Caenorhabditis</taxon>
    </lineage>
</organism>
<accession>A0A8S1F6Y6</accession>
<evidence type="ECO:0000313" key="10">
    <source>
        <dbReference type="Proteomes" id="UP000494206"/>
    </source>
</evidence>
<evidence type="ECO:0008006" key="11">
    <source>
        <dbReference type="Google" id="ProtNLM"/>
    </source>
</evidence>
<feature type="domain" description="Galactokinase N-terminal" evidence="8">
    <location>
        <begin position="5"/>
        <end position="53"/>
    </location>
</feature>
<evidence type="ECO:0000259" key="8">
    <source>
        <dbReference type="Pfam" id="PF10509"/>
    </source>
</evidence>
<gene>
    <name evidence="9" type="ORF">CBOVIS_LOCUS9797</name>
</gene>
<dbReference type="Pfam" id="PF08544">
    <property type="entry name" value="GHMP_kinases_C"/>
    <property type="match status" value="1"/>
</dbReference>
<evidence type="ECO:0000256" key="2">
    <source>
        <dbReference type="ARBA" id="ARBA00022679"/>
    </source>
</evidence>
<evidence type="ECO:0000259" key="7">
    <source>
        <dbReference type="Pfam" id="PF08544"/>
    </source>
</evidence>
<dbReference type="InterPro" id="IPR000705">
    <property type="entry name" value="Galactokinase"/>
</dbReference>
<dbReference type="PROSITE" id="PS00106">
    <property type="entry name" value="GALACTOKINASE"/>
    <property type="match status" value="1"/>
</dbReference>
<proteinExistence type="inferred from homology"/>
<keyword evidence="4" id="KW-0418">Kinase</keyword>
<dbReference type="InterPro" id="IPR014721">
    <property type="entry name" value="Ribsml_uS5_D2-typ_fold_subgr"/>
</dbReference>
<dbReference type="SUPFAM" id="SSF55060">
    <property type="entry name" value="GHMP Kinase, C-terminal domain"/>
    <property type="match status" value="1"/>
</dbReference>
<dbReference type="Gene3D" id="3.30.230.10">
    <property type="match status" value="1"/>
</dbReference>
<comment type="similarity">
    <text evidence="1">Belongs to the GHMP kinase family. GalK subfamily.</text>
</comment>
<dbReference type="Pfam" id="PF00288">
    <property type="entry name" value="GHMP_kinases_N"/>
    <property type="match status" value="1"/>
</dbReference>
<keyword evidence="3" id="KW-0547">Nucleotide-binding</keyword>
<comment type="caution">
    <text evidence="9">The sequence shown here is derived from an EMBL/GenBank/DDBJ whole genome shotgun (WGS) entry which is preliminary data.</text>
</comment>
<dbReference type="EMBL" id="CADEPM010000006">
    <property type="protein sequence ID" value="CAB3407950.1"/>
    <property type="molecule type" value="Genomic_DNA"/>
</dbReference>
<dbReference type="Gene3D" id="1.20.1440.340">
    <property type="match status" value="1"/>
</dbReference>
<dbReference type="PIRSF" id="PIRSF000530">
    <property type="entry name" value="Galactokinase"/>
    <property type="match status" value="1"/>
</dbReference>
<dbReference type="Pfam" id="PF10509">
    <property type="entry name" value="GalKase_gal_bdg"/>
    <property type="match status" value="1"/>
</dbReference>
<evidence type="ECO:0000313" key="9">
    <source>
        <dbReference type="EMBL" id="CAB3407950.1"/>
    </source>
</evidence>
<dbReference type="GO" id="GO:0006012">
    <property type="term" value="P:galactose metabolic process"/>
    <property type="evidence" value="ECO:0007669"/>
    <property type="project" value="InterPro"/>
</dbReference>
<dbReference type="PRINTS" id="PR00959">
    <property type="entry name" value="MEVGALKINASE"/>
</dbReference>
<dbReference type="NCBIfam" id="TIGR00131">
    <property type="entry name" value="gal_kin"/>
    <property type="match status" value="1"/>
</dbReference>
<dbReference type="GO" id="GO:0005829">
    <property type="term" value="C:cytosol"/>
    <property type="evidence" value="ECO:0007669"/>
    <property type="project" value="TreeGrafter"/>
</dbReference>
<dbReference type="PROSITE" id="PS00627">
    <property type="entry name" value="GHMP_KINASES_ATP"/>
    <property type="match status" value="1"/>
</dbReference>
<feature type="domain" description="GHMP kinase C-terminal" evidence="7">
    <location>
        <begin position="327"/>
        <end position="396"/>
    </location>
</feature>
<evidence type="ECO:0000256" key="3">
    <source>
        <dbReference type="ARBA" id="ARBA00022741"/>
    </source>
</evidence>
<dbReference type="InterPro" id="IPR019539">
    <property type="entry name" value="GalKase_N"/>
</dbReference>
<keyword evidence="2" id="KW-0808">Transferase</keyword>
<dbReference type="InterPro" id="IPR006203">
    <property type="entry name" value="GHMP_knse_ATP-bd_CS"/>
</dbReference>
<dbReference type="InterPro" id="IPR020568">
    <property type="entry name" value="Ribosomal_Su5_D2-typ_SF"/>
</dbReference>
<dbReference type="GO" id="GO:0004335">
    <property type="term" value="F:galactokinase activity"/>
    <property type="evidence" value="ECO:0007669"/>
    <property type="project" value="InterPro"/>
</dbReference>
<keyword evidence="5" id="KW-0067">ATP-binding</keyword>
<dbReference type="PANTHER" id="PTHR10457">
    <property type="entry name" value="MEVALONATE KINASE/GALACTOKINASE"/>
    <property type="match status" value="1"/>
</dbReference>
<keyword evidence="10" id="KW-1185">Reference proteome</keyword>
<dbReference type="Gene3D" id="3.30.70.3170">
    <property type="match status" value="1"/>
</dbReference>